<dbReference type="GO" id="GO:0004315">
    <property type="term" value="F:3-oxoacyl-[acyl-carrier-protein] synthase activity"/>
    <property type="evidence" value="ECO:0007669"/>
    <property type="project" value="TreeGrafter"/>
</dbReference>
<keyword evidence="6" id="KW-1185">Reference proteome</keyword>
<dbReference type="Pfam" id="PF02801">
    <property type="entry name" value="Ketoacyl-synt_C"/>
    <property type="match status" value="1"/>
</dbReference>
<dbReference type="InterPro" id="IPR016039">
    <property type="entry name" value="Thiolase-like"/>
</dbReference>
<comment type="similarity">
    <text evidence="1 3">Belongs to the thiolase-like superfamily. Beta-ketoacyl-ACP synthases family.</text>
</comment>
<dbReference type="AlphaFoldDB" id="A0A920CTH1"/>
<dbReference type="GO" id="GO:0005829">
    <property type="term" value="C:cytosol"/>
    <property type="evidence" value="ECO:0007669"/>
    <property type="project" value="TreeGrafter"/>
</dbReference>
<dbReference type="Gene3D" id="3.40.47.10">
    <property type="match status" value="1"/>
</dbReference>
<name>A0A920CTH1_9BACL</name>
<evidence type="ECO:0000256" key="1">
    <source>
        <dbReference type="ARBA" id="ARBA00008467"/>
    </source>
</evidence>
<evidence type="ECO:0000256" key="3">
    <source>
        <dbReference type="RuleBase" id="RU003694"/>
    </source>
</evidence>
<gene>
    <name evidence="5" type="ORF">J34TS1_39740</name>
</gene>
<dbReference type="PROSITE" id="PS52004">
    <property type="entry name" value="KS3_2"/>
    <property type="match status" value="1"/>
</dbReference>
<feature type="domain" description="Ketosynthase family 3 (KS3)" evidence="4">
    <location>
        <begin position="3"/>
        <end position="388"/>
    </location>
</feature>
<dbReference type="InterPro" id="IPR014031">
    <property type="entry name" value="Ketoacyl_synth_C"/>
</dbReference>
<organism evidence="5 6">
    <name type="scientific">Paenibacillus azoreducens</name>
    <dbReference type="NCBI Taxonomy" id="116718"/>
    <lineage>
        <taxon>Bacteria</taxon>
        <taxon>Bacillati</taxon>
        <taxon>Bacillota</taxon>
        <taxon>Bacilli</taxon>
        <taxon>Bacillales</taxon>
        <taxon>Paenibacillaceae</taxon>
        <taxon>Paenibacillus</taxon>
    </lineage>
</organism>
<dbReference type="SMART" id="SM00825">
    <property type="entry name" value="PKS_KS"/>
    <property type="match status" value="1"/>
</dbReference>
<accession>A0A920CTH1</accession>
<dbReference type="PANTHER" id="PTHR11712:SF336">
    <property type="entry name" value="3-OXOACYL-[ACYL-CARRIER-PROTEIN] SYNTHASE, MITOCHONDRIAL"/>
    <property type="match status" value="1"/>
</dbReference>
<dbReference type="RefSeq" id="WP_212979755.1">
    <property type="nucleotide sequence ID" value="NZ_AP025343.1"/>
</dbReference>
<evidence type="ECO:0000256" key="2">
    <source>
        <dbReference type="ARBA" id="ARBA00022679"/>
    </source>
</evidence>
<keyword evidence="2 3" id="KW-0808">Transferase</keyword>
<evidence type="ECO:0000313" key="5">
    <source>
        <dbReference type="EMBL" id="GIO49209.1"/>
    </source>
</evidence>
<protein>
    <submittedName>
        <fullName evidence="5">3-oxoacyl-[acyl-carrier-protein] synthase 2</fullName>
    </submittedName>
</protein>
<dbReference type="Pfam" id="PF00109">
    <property type="entry name" value="ketoacyl-synt"/>
    <property type="match status" value="1"/>
</dbReference>
<comment type="caution">
    <text evidence="5">The sequence shown here is derived from an EMBL/GenBank/DDBJ whole genome shotgun (WGS) entry which is preliminary data.</text>
</comment>
<dbReference type="PANTHER" id="PTHR11712">
    <property type="entry name" value="POLYKETIDE SYNTHASE-RELATED"/>
    <property type="match status" value="1"/>
</dbReference>
<sequence>METRRVVVTGMSVIAANGNDKNEFFENSLNGVGGIRKTNLFPSDQLRTDYFGQVQKEYVYEIQSAQQDTRLENIFDDLCTDLLLDSGITVDDIRGFGYKAGFSFATSVGTNDYTTAHVKGILVNALSKSNLHKLPVKLGIQGPIFTNTSACSAGTTAIGTGFSLIKAGNADMVVAGGIDPLTEFSSYGFHALQSLSKEPCKPFDKNRSGISIGEGGALFLLEELQAAKSRNAKIYGEIIGYGLGNDAYHPTSPDPTGKGAYRVMSQAIEQSGLASEDIYYINAHGTGTVLNDEMEVKAMNELGGNYYVSSTKSLIGHCLAAAGAIEMAATVLCVSEGAVFPTINSMDVEFDHPKITFVKDKGIKQPVKYALSNSFAFGGNAASILIGAYKDE</sequence>
<evidence type="ECO:0000259" key="4">
    <source>
        <dbReference type="PROSITE" id="PS52004"/>
    </source>
</evidence>
<dbReference type="InterPro" id="IPR014030">
    <property type="entry name" value="Ketoacyl_synth_N"/>
</dbReference>
<reference evidence="5 6" key="1">
    <citation type="submission" date="2021-03" db="EMBL/GenBank/DDBJ databases">
        <title>Antimicrobial resistance genes in bacteria isolated from Japanese honey, and their potential for conferring macrolide and lincosamide resistance in the American foulbrood pathogen Paenibacillus larvae.</title>
        <authorList>
            <person name="Okamoto M."/>
            <person name="Kumagai M."/>
            <person name="Kanamori H."/>
            <person name="Takamatsu D."/>
        </authorList>
    </citation>
    <scope>NUCLEOTIDE SEQUENCE [LARGE SCALE GENOMIC DNA]</scope>
    <source>
        <strain evidence="5 6">J34TS1</strain>
    </source>
</reference>
<dbReference type="SUPFAM" id="SSF53901">
    <property type="entry name" value="Thiolase-like"/>
    <property type="match status" value="2"/>
</dbReference>
<evidence type="ECO:0000313" key="6">
    <source>
        <dbReference type="Proteomes" id="UP000682811"/>
    </source>
</evidence>
<dbReference type="Proteomes" id="UP000682811">
    <property type="component" value="Unassembled WGS sequence"/>
</dbReference>
<dbReference type="CDD" id="cd00834">
    <property type="entry name" value="KAS_I_II"/>
    <property type="match status" value="1"/>
</dbReference>
<dbReference type="InterPro" id="IPR000794">
    <property type="entry name" value="Beta-ketoacyl_synthase"/>
</dbReference>
<dbReference type="GO" id="GO:0006633">
    <property type="term" value="P:fatty acid biosynthetic process"/>
    <property type="evidence" value="ECO:0007669"/>
    <property type="project" value="TreeGrafter"/>
</dbReference>
<dbReference type="EMBL" id="BORT01000020">
    <property type="protein sequence ID" value="GIO49209.1"/>
    <property type="molecule type" value="Genomic_DNA"/>
</dbReference>
<dbReference type="InterPro" id="IPR020841">
    <property type="entry name" value="PKS_Beta-ketoAc_synthase_dom"/>
</dbReference>
<proteinExistence type="inferred from homology"/>